<keyword evidence="1" id="KW-0812">Transmembrane</keyword>
<keyword evidence="1" id="KW-1133">Transmembrane helix</keyword>
<feature type="transmembrane region" description="Helical" evidence="1">
    <location>
        <begin position="326"/>
        <end position="344"/>
    </location>
</feature>
<name>A0A937FZE8_9BACT</name>
<evidence type="ECO:0000313" key="4">
    <source>
        <dbReference type="Proteomes" id="UP000614216"/>
    </source>
</evidence>
<evidence type="ECO:0000256" key="1">
    <source>
        <dbReference type="SAM" id="Phobius"/>
    </source>
</evidence>
<protein>
    <submittedName>
        <fullName evidence="3">DUF1624 domain-containing protein</fullName>
    </submittedName>
</protein>
<feature type="transmembrane region" description="Helical" evidence="1">
    <location>
        <begin position="153"/>
        <end position="173"/>
    </location>
</feature>
<evidence type="ECO:0000259" key="2">
    <source>
        <dbReference type="Pfam" id="PF07786"/>
    </source>
</evidence>
<sequence>MQTNTKRILAIDFARGLSVVLMILVHTMLVYGDSATRHESALGQVVNILGQGAPMFLVSMGLSFVFSRKQSFKGSLKRGLLILLAGYSMNFLKFIVPTLFFGGLPVPFVEAYGMTYGEPSNMVFFFLLGDILQLAGLTLILMAFIVRFSKSKYVPLVLALFIVLVSSELRGYRPGIVGVDYICDLLWGATYQVYFPVFPWSAFILIGLFFGLWFREKGSDQGFLFKSMLVVGIGLLVAGVLLSFYDFDYHFGDYYHLGPGGSLGLMGLNLIVLWAVNLLTSSVKPNHAFGFLYYCSRNVTSLYITQWVLINWGMSVFGFWEHQELDVLLLMLLFLVLSLGVVYIKSNYGVLFRLQKSARRVSEST</sequence>
<dbReference type="AlphaFoldDB" id="A0A937FZE8"/>
<feature type="transmembrane region" description="Helical" evidence="1">
    <location>
        <begin position="300"/>
        <end position="320"/>
    </location>
</feature>
<dbReference type="RefSeq" id="WP_202857365.1">
    <property type="nucleotide sequence ID" value="NZ_JAEUGD010000053.1"/>
</dbReference>
<keyword evidence="4" id="KW-1185">Reference proteome</keyword>
<gene>
    <name evidence="3" type="ORF">JMN32_16045</name>
</gene>
<feature type="transmembrane region" description="Helical" evidence="1">
    <location>
        <begin position="12"/>
        <end position="32"/>
    </location>
</feature>
<feature type="transmembrane region" description="Helical" evidence="1">
    <location>
        <begin position="223"/>
        <end position="245"/>
    </location>
</feature>
<reference evidence="3" key="1">
    <citation type="submission" date="2021-01" db="EMBL/GenBank/DDBJ databases">
        <title>Fulvivirga kasyanovii gen. nov., sp nov., a novel member of the phylum Bacteroidetes isolated from seawater in a mussel farm.</title>
        <authorList>
            <person name="Zhao L.-H."/>
            <person name="Wang Z.-J."/>
        </authorList>
    </citation>
    <scope>NUCLEOTIDE SEQUENCE</scope>
    <source>
        <strain evidence="3">29W222</strain>
    </source>
</reference>
<dbReference type="InterPro" id="IPR012429">
    <property type="entry name" value="HGSNAT_cat"/>
</dbReference>
<comment type="caution">
    <text evidence="3">The sequence shown here is derived from an EMBL/GenBank/DDBJ whole genome shotgun (WGS) entry which is preliminary data.</text>
</comment>
<feature type="transmembrane region" description="Helical" evidence="1">
    <location>
        <begin position="44"/>
        <end position="67"/>
    </location>
</feature>
<dbReference type="Proteomes" id="UP000614216">
    <property type="component" value="Unassembled WGS sequence"/>
</dbReference>
<organism evidence="3 4">
    <name type="scientific">Fulvivirga marina</name>
    <dbReference type="NCBI Taxonomy" id="2494733"/>
    <lineage>
        <taxon>Bacteria</taxon>
        <taxon>Pseudomonadati</taxon>
        <taxon>Bacteroidota</taxon>
        <taxon>Cytophagia</taxon>
        <taxon>Cytophagales</taxon>
        <taxon>Fulvivirgaceae</taxon>
        <taxon>Fulvivirga</taxon>
    </lineage>
</organism>
<accession>A0A937FZE8</accession>
<feature type="transmembrane region" description="Helical" evidence="1">
    <location>
        <begin position="122"/>
        <end position="146"/>
    </location>
</feature>
<feature type="transmembrane region" description="Helical" evidence="1">
    <location>
        <begin position="79"/>
        <end position="102"/>
    </location>
</feature>
<keyword evidence="1" id="KW-0472">Membrane</keyword>
<evidence type="ECO:0000313" key="3">
    <source>
        <dbReference type="EMBL" id="MBL6447832.1"/>
    </source>
</evidence>
<feature type="domain" description="Heparan-alpha-glucosaminide N-acetyltransferase catalytic" evidence="2">
    <location>
        <begin position="7"/>
        <end position="221"/>
    </location>
</feature>
<proteinExistence type="predicted"/>
<feature type="transmembrane region" description="Helical" evidence="1">
    <location>
        <begin position="193"/>
        <end position="214"/>
    </location>
</feature>
<dbReference type="Pfam" id="PF07786">
    <property type="entry name" value="HGSNAT_cat"/>
    <property type="match status" value="1"/>
</dbReference>
<feature type="transmembrane region" description="Helical" evidence="1">
    <location>
        <begin position="257"/>
        <end position="279"/>
    </location>
</feature>
<dbReference type="EMBL" id="JAEUGD010000053">
    <property type="protein sequence ID" value="MBL6447832.1"/>
    <property type="molecule type" value="Genomic_DNA"/>
</dbReference>